<keyword evidence="2" id="KW-1003">Cell membrane</keyword>
<name>A0A4E0R920_FASHE</name>
<protein>
    <submittedName>
        <fullName evidence="8">Egg protein</fullName>
    </submittedName>
</protein>
<evidence type="ECO:0000313" key="9">
    <source>
        <dbReference type="Proteomes" id="UP000230066"/>
    </source>
</evidence>
<evidence type="ECO:0000256" key="6">
    <source>
        <dbReference type="ARBA" id="ARBA00025718"/>
    </source>
</evidence>
<reference evidence="8" key="1">
    <citation type="submission" date="2019-03" db="EMBL/GenBank/DDBJ databases">
        <title>Improved annotation for the trematode Fasciola hepatica.</title>
        <authorList>
            <person name="Choi Y.-J."/>
            <person name="Martin J."/>
            <person name="Mitreva M."/>
        </authorList>
    </citation>
    <scope>NUCLEOTIDE SEQUENCE [LARGE SCALE GENOMIC DNA]</scope>
</reference>
<feature type="region of interest" description="Disordered" evidence="7">
    <location>
        <begin position="25"/>
        <end position="60"/>
    </location>
</feature>
<dbReference type="Pfam" id="PF06638">
    <property type="entry name" value="Strabismus"/>
    <property type="match status" value="1"/>
</dbReference>
<keyword evidence="5" id="KW-0472">Membrane</keyword>
<dbReference type="GO" id="GO:0005886">
    <property type="term" value="C:plasma membrane"/>
    <property type="evidence" value="ECO:0007669"/>
    <property type="project" value="UniProtKB-SubCell"/>
</dbReference>
<dbReference type="InterPro" id="IPR009539">
    <property type="entry name" value="VANGL"/>
</dbReference>
<feature type="compositionally biased region" description="Basic residues" evidence="7">
    <location>
        <begin position="248"/>
        <end position="269"/>
    </location>
</feature>
<evidence type="ECO:0000256" key="5">
    <source>
        <dbReference type="ARBA" id="ARBA00023136"/>
    </source>
</evidence>
<evidence type="ECO:0000313" key="8">
    <source>
        <dbReference type="EMBL" id="THD23526.1"/>
    </source>
</evidence>
<evidence type="ECO:0000256" key="4">
    <source>
        <dbReference type="ARBA" id="ARBA00022989"/>
    </source>
</evidence>
<accession>A0A4E0R920</accession>
<dbReference type="EMBL" id="JXXN02002097">
    <property type="protein sequence ID" value="THD23526.1"/>
    <property type="molecule type" value="Genomic_DNA"/>
</dbReference>
<evidence type="ECO:0000256" key="3">
    <source>
        <dbReference type="ARBA" id="ARBA00022692"/>
    </source>
</evidence>
<evidence type="ECO:0000256" key="1">
    <source>
        <dbReference type="ARBA" id="ARBA00004651"/>
    </source>
</evidence>
<dbReference type="PANTHER" id="PTHR20886">
    <property type="entry name" value="VANG-LIKE PROTEIN"/>
    <property type="match status" value="1"/>
</dbReference>
<organism evidence="8 9">
    <name type="scientific">Fasciola hepatica</name>
    <name type="common">Liver fluke</name>
    <dbReference type="NCBI Taxonomy" id="6192"/>
    <lineage>
        <taxon>Eukaryota</taxon>
        <taxon>Metazoa</taxon>
        <taxon>Spiralia</taxon>
        <taxon>Lophotrochozoa</taxon>
        <taxon>Platyhelminthes</taxon>
        <taxon>Trematoda</taxon>
        <taxon>Digenea</taxon>
        <taxon>Plagiorchiida</taxon>
        <taxon>Echinostomata</taxon>
        <taxon>Echinostomatoidea</taxon>
        <taxon>Fasciolidae</taxon>
        <taxon>Fasciola</taxon>
    </lineage>
</organism>
<comment type="subcellular location">
    <subcellularLocation>
        <location evidence="1">Cell membrane</location>
        <topology evidence="1">Multi-pass membrane protein</topology>
    </subcellularLocation>
</comment>
<comment type="caution">
    <text evidence="8">The sequence shown here is derived from an EMBL/GenBank/DDBJ whole genome shotgun (WGS) entry which is preliminary data.</text>
</comment>
<dbReference type="AlphaFoldDB" id="A0A4E0R920"/>
<keyword evidence="3" id="KW-0812">Transmembrane</keyword>
<comment type="similarity">
    <text evidence="6">Belongs to the Vang family.</text>
</comment>
<feature type="region of interest" description="Disordered" evidence="7">
    <location>
        <begin position="248"/>
        <end position="300"/>
    </location>
</feature>
<keyword evidence="9" id="KW-1185">Reference proteome</keyword>
<proteinExistence type="inferred from homology"/>
<keyword evidence="4" id="KW-1133">Transmembrane helix</keyword>
<evidence type="ECO:0000256" key="7">
    <source>
        <dbReference type="SAM" id="MobiDB-lite"/>
    </source>
</evidence>
<evidence type="ECO:0000256" key="2">
    <source>
        <dbReference type="ARBA" id="ARBA00022475"/>
    </source>
</evidence>
<dbReference type="Proteomes" id="UP000230066">
    <property type="component" value="Unassembled WGS sequence"/>
</dbReference>
<gene>
    <name evidence="8" type="ORF">D915_005461</name>
</gene>
<sequence length="355" mass="38496">MSSQRAALEALQFCMIEFTALTPGQAGSGKVSGGKQSRRSGFNVDGALSEPRSNTGEGSRYTFCDADGSGTGLIDKAGSGVGYFSTMRPAKGAVTKAVQNASAHLHEELELEIRTGKRRMRLLLAVEEAFAHVRRLASVTCRWQHRTGVNAAESANQLTHVKDQAYSGEITGPLRSCPGRISHTDSTVAKVYASYSSTNPSLVDMVINHLALYLAYGLSLQAFFERLNPAAATPQLDAAAADTAIRTARRGRKQQKQRQRQQVHQRSRRPGQPDAIDSRGPLLPKHVHPGGQQTWSTAADRALSGSQADKAIFQLRRCSEISLMCTVRRLPLIRLIEVLETLEVGLFALNTDNAA</sequence>